<sequence length="342" mass="37603">MESLSLSDLTGRQSRTYAVREPTSEQVGRRIHVAIARWEKPWRGGGPVELNGWIIVARDKPGRQIVRDNSTTEADPDPAILTELHDVLAEFNVSAEESWVVTGRRRVTLLNLLERSGFDVTGSFVEQNRATKKASALMQRKKSALMKGTRRRAPKESERPALWLPNSARTQGRGGAVTVSCDASSDTRSIGSTCFVADNGDYQLRTRRTPVSVDELELDAISHALKYSLRIGATSVVVESDSMAALEAVEHVRRSGARGRRFRGVSAGSLTRFDQAHREARKAHPVEIRRVLGHSGDPLNQAADQIAYLGLRASVHPRDAAEAPLHKGINQALKKARAALQK</sequence>
<keyword evidence="3" id="KW-1185">Reference proteome</keyword>
<dbReference type="OrthoDB" id="7845843at2"/>
<evidence type="ECO:0000313" key="3">
    <source>
        <dbReference type="Proteomes" id="UP000029914"/>
    </source>
</evidence>
<dbReference type="InterPro" id="IPR036397">
    <property type="entry name" value="RNaseH_sf"/>
</dbReference>
<dbReference type="InterPro" id="IPR002156">
    <property type="entry name" value="RNaseH_domain"/>
</dbReference>
<protein>
    <recommendedName>
        <fullName evidence="1">RNase H type-1 domain-containing protein</fullName>
    </recommendedName>
</protein>
<dbReference type="eggNOG" id="COG0328">
    <property type="taxonomic scope" value="Bacteria"/>
</dbReference>
<dbReference type="Pfam" id="PF00075">
    <property type="entry name" value="RNase_H"/>
    <property type="match status" value="1"/>
</dbReference>
<dbReference type="GO" id="GO:0003676">
    <property type="term" value="F:nucleic acid binding"/>
    <property type="evidence" value="ECO:0007669"/>
    <property type="project" value="InterPro"/>
</dbReference>
<dbReference type="SUPFAM" id="SSF53098">
    <property type="entry name" value="Ribonuclease H-like"/>
    <property type="match status" value="1"/>
</dbReference>
<dbReference type="AlphaFoldDB" id="A0A097IHQ7"/>
<accession>A0A097IHQ7</accession>
<reference evidence="2 3" key="1">
    <citation type="submission" date="2013-09" db="EMBL/GenBank/DDBJ databases">
        <title>Complete genome sequence of Corynebacterium doosanense CAU 212(T) (=DSM 45436(T)), isolated from activated sludge.</title>
        <authorList>
            <person name="Schaffert L."/>
            <person name="Albersmeier A."/>
            <person name="Kalinowski J."/>
            <person name="Ruckert C."/>
        </authorList>
    </citation>
    <scope>NUCLEOTIDE SEQUENCE [LARGE SCALE GENOMIC DNA]</scope>
    <source>
        <strain evidence="2 3">CAU 212</strain>
    </source>
</reference>
<dbReference type="RefSeq" id="WP_018020649.1">
    <property type="nucleotide sequence ID" value="NZ_AQUX01000001.1"/>
</dbReference>
<proteinExistence type="predicted"/>
<dbReference type="HOGENOM" id="CLU_737152_0_0_11"/>
<dbReference type="InterPro" id="IPR012337">
    <property type="entry name" value="RNaseH-like_sf"/>
</dbReference>
<name>A0A097IHQ7_9CORY</name>
<dbReference type="Proteomes" id="UP000029914">
    <property type="component" value="Chromosome"/>
</dbReference>
<evidence type="ECO:0000259" key="1">
    <source>
        <dbReference type="PROSITE" id="PS50879"/>
    </source>
</evidence>
<dbReference type="EMBL" id="CP006764">
    <property type="protein sequence ID" value="AIT61655.1"/>
    <property type="molecule type" value="Genomic_DNA"/>
</dbReference>
<dbReference type="STRING" id="558173.CDOO_10535"/>
<dbReference type="PROSITE" id="PS50879">
    <property type="entry name" value="RNASE_H_1"/>
    <property type="match status" value="1"/>
</dbReference>
<dbReference type="KEGG" id="cdo:CDOO_10535"/>
<dbReference type="GO" id="GO:0004523">
    <property type="term" value="F:RNA-DNA hybrid ribonuclease activity"/>
    <property type="evidence" value="ECO:0007669"/>
    <property type="project" value="InterPro"/>
</dbReference>
<feature type="domain" description="RNase H type-1" evidence="1">
    <location>
        <begin position="173"/>
        <end position="312"/>
    </location>
</feature>
<gene>
    <name evidence="2" type="ORF">CDOO_10535</name>
</gene>
<organism evidence="2 3">
    <name type="scientific">Corynebacterium doosanense CAU 212 = DSM 45436</name>
    <dbReference type="NCBI Taxonomy" id="558173"/>
    <lineage>
        <taxon>Bacteria</taxon>
        <taxon>Bacillati</taxon>
        <taxon>Actinomycetota</taxon>
        <taxon>Actinomycetes</taxon>
        <taxon>Mycobacteriales</taxon>
        <taxon>Corynebacteriaceae</taxon>
        <taxon>Corynebacterium</taxon>
    </lineage>
</organism>
<dbReference type="Gene3D" id="3.30.420.10">
    <property type="entry name" value="Ribonuclease H-like superfamily/Ribonuclease H"/>
    <property type="match status" value="1"/>
</dbReference>
<evidence type="ECO:0000313" key="2">
    <source>
        <dbReference type="EMBL" id="AIT61655.1"/>
    </source>
</evidence>